<dbReference type="Pfam" id="PF00097">
    <property type="entry name" value="zf-C3HC4"/>
    <property type="match status" value="1"/>
</dbReference>
<name>A0A061S4F2_9CHLO</name>
<dbReference type="GO" id="GO:0043161">
    <property type="term" value="P:proteasome-mediated ubiquitin-dependent protein catabolic process"/>
    <property type="evidence" value="ECO:0007669"/>
    <property type="project" value="TreeGrafter"/>
</dbReference>
<dbReference type="EMBL" id="GBEZ01005226">
    <property type="protein sequence ID" value="JAC80057.1"/>
    <property type="molecule type" value="Transcribed_RNA"/>
</dbReference>
<dbReference type="InterPro" id="IPR013083">
    <property type="entry name" value="Znf_RING/FYVE/PHD"/>
</dbReference>
<dbReference type="PANTHER" id="PTHR15898">
    <property type="entry name" value="BIFUNCTIONAL APOPTOSIS REGULATOR"/>
    <property type="match status" value="1"/>
</dbReference>
<dbReference type="InterPro" id="IPR018957">
    <property type="entry name" value="Znf_C3HC4_RING-type"/>
</dbReference>
<gene>
    <name evidence="6" type="ORF">TSPGSL018_11158</name>
</gene>
<evidence type="ECO:0000259" key="5">
    <source>
        <dbReference type="PROSITE" id="PS50089"/>
    </source>
</evidence>
<dbReference type="PANTHER" id="PTHR15898:SF13">
    <property type="entry name" value="BIFUNCTIONAL APOPTOSIS REGULATOR"/>
    <property type="match status" value="1"/>
</dbReference>
<evidence type="ECO:0000256" key="2">
    <source>
        <dbReference type="ARBA" id="ARBA00022771"/>
    </source>
</evidence>
<dbReference type="Gene3D" id="3.30.40.10">
    <property type="entry name" value="Zinc/RING finger domain, C3HC4 (zinc finger)"/>
    <property type="match status" value="1"/>
</dbReference>
<dbReference type="GO" id="GO:0008270">
    <property type="term" value="F:zinc ion binding"/>
    <property type="evidence" value="ECO:0007669"/>
    <property type="project" value="UniProtKB-KW"/>
</dbReference>
<evidence type="ECO:0000256" key="3">
    <source>
        <dbReference type="ARBA" id="ARBA00022833"/>
    </source>
</evidence>
<dbReference type="FunFam" id="3.30.40.10:FF:000489">
    <property type="entry name" value="E3 ubiquitin-protein ligase PRT1"/>
    <property type="match status" value="1"/>
</dbReference>
<evidence type="ECO:0000256" key="4">
    <source>
        <dbReference type="PROSITE-ProRule" id="PRU00175"/>
    </source>
</evidence>
<keyword evidence="1" id="KW-0479">Metal-binding</keyword>
<sequence>MPWRCPICLELAYKPCVNSCGHIFCFWCLHHAMNTYEASTCPSCRSSFSYFPWICEALHKYFSDAFPEEYKAREEAVTGISLAVSSELEPFCYPHS</sequence>
<dbReference type="SUPFAM" id="SSF57850">
    <property type="entry name" value="RING/U-box"/>
    <property type="match status" value="1"/>
</dbReference>
<dbReference type="PROSITE" id="PS50089">
    <property type="entry name" value="ZF_RING_2"/>
    <property type="match status" value="1"/>
</dbReference>
<dbReference type="SMART" id="SM00184">
    <property type="entry name" value="RING"/>
    <property type="match status" value="1"/>
</dbReference>
<dbReference type="InterPro" id="IPR001841">
    <property type="entry name" value="Znf_RING"/>
</dbReference>
<keyword evidence="2 4" id="KW-0863">Zinc-finger</keyword>
<reference evidence="6" key="1">
    <citation type="submission" date="2014-05" db="EMBL/GenBank/DDBJ databases">
        <title>The transcriptome of the halophilic microalga Tetraselmis sp. GSL018 isolated from the Great Salt Lake, Utah.</title>
        <authorList>
            <person name="Jinkerson R.E."/>
            <person name="D'Adamo S."/>
            <person name="Posewitz M.C."/>
        </authorList>
    </citation>
    <scope>NUCLEOTIDE SEQUENCE</scope>
    <source>
        <strain evidence="6">GSL018</strain>
    </source>
</reference>
<feature type="domain" description="RING-type" evidence="5">
    <location>
        <begin position="5"/>
        <end position="45"/>
    </location>
</feature>
<evidence type="ECO:0000313" key="6">
    <source>
        <dbReference type="EMBL" id="JAC80057.1"/>
    </source>
</evidence>
<dbReference type="PROSITE" id="PS00518">
    <property type="entry name" value="ZF_RING_1"/>
    <property type="match status" value="1"/>
</dbReference>
<dbReference type="InterPro" id="IPR017907">
    <property type="entry name" value="Znf_RING_CS"/>
</dbReference>
<protein>
    <submittedName>
        <fullName evidence="6">Prt1 protein</fullName>
    </submittedName>
</protein>
<keyword evidence="3" id="KW-0862">Zinc</keyword>
<accession>A0A061S4F2</accession>
<evidence type="ECO:0000256" key="1">
    <source>
        <dbReference type="ARBA" id="ARBA00022723"/>
    </source>
</evidence>
<organism evidence="6">
    <name type="scientific">Tetraselmis sp. GSL018</name>
    <dbReference type="NCBI Taxonomy" id="582737"/>
    <lineage>
        <taxon>Eukaryota</taxon>
        <taxon>Viridiplantae</taxon>
        <taxon>Chlorophyta</taxon>
        <taxon>core chlorophytes</taxon>
        <taxon>Chlorodendrophyceae</taxon>
        <taxon>Chlorodendrales</taxon>
        <taxon>Chlorodendraceae</taxon>
        <taxon>Tetraselmis</taxon>
    </lineage>
</organism>
<dbReference type="GO" id="GO:0061630">
    <property type="term" value="F:ubiquitin protein ligase activity"/>
    <property type="evidence" value="ECO:0007669"/>
    <property type="project" value="TreeGrafter"/>
</dbReference>
<proteinExistence type="predicted"/>
<dbReference type="AlphaFoldDB" id="A0A061S4F2"/>